<sequence>MKEQFIGFIGYSEEEKKELWEQALFVIDTNILINFYKYTSESSTKILFDILKWLKDEKRLWVPYQVGLEYFFNYEGNMTKQREGYTLLKDKFEKVKEDAEKILDSVHSKHPYILTEQFKPYIENVKNINEDIQEQLNQEIEKLPDTNDIHIEIMNLLDGVIGEPYSQEEIDKIEEQGRVRFKYKVPPGFEDNKDEKKKEYRTYGDVRYQQIYGDLIVWNQIIDKANDVEESKPIIFITEDRKEDWWEKHKKSIKRPHPQLLQEFYNKTTKKFYMYRTARFVENAKRYLNFEVTEEVISNVSADIENIREEVEDHEETEQFKESQFEIDSNIFSYLSNEEQIIFDNMVESTNAEGNSSVANNVYNNAIRWAYNKVISKLDRQIHDLIRVMSNFHNGYAGTALNAYNKLPNNPDDRIKNMTKIIRFLKDKIAWYEDQGY</sequence>
<accession>A0A494ZWR8</accession>
<dbReference type="RefSeq" id="WP_121205909.1">
    <property type="nucleotide sequence ID" value="NZ_RBZP01000024.1"/>
</dbReference>
<evidence type="ECO:0000313" key="3">
    <source>
        <dbReference type="EMBL" id="RKQ29322.1"/>
    </source>
</evidence>
<dbReference type="Proteomes" id="UP000269301">
    <property type="component" value="Unassembled WGS sequence"/>
</dbReference>
<evidence type="ECO:0000313" key="4">
    <source>
        <dbReference type="Proteomes" id="UP000269301"/>
    </source>
</evidence>
<gene>
    <name evidence="3" type="ORF">D8M06_17650</name>
</gene>
<keyword evidence="1" id="KW-0175">Coiled coil</keyword>
<proteinExistence type="predicted"/>
<keyword evidence="4" id="KW-1185">Reference proteome</keyword>
<dbReference type="InterPro" id="IPR041578">
    <property type="entry name" value="PIN_8"/>
</dbReference>
<evidence type="ECO:0000256" key="1">
    <source>
        <dbReference type="SAM" id="Coils"/>
    </source>
</evidence>
<dbReference type="Pfam" id="PF18476">
    <property type="entry name" value="PIN_8"/>
    <property type="match status" value="1"/>
</dbReference>
<feature type="coiled-coil region" evidence="1">
    <location>
        <begin position="297"/>
        <end position="324"/>
    </location>
</feature>
<reference evidence="3 4" key="1">
    <citation type="journal article" date="2016" name="Int. J. Syst. Evol. Microbiol.">
        <title>Oceanobacillus halophilus sp. nov., a novel moderately halophilic bacterium from a hypersaline lake.</title>
        <authorList>
            <person name="Amoozegar M.A."/>
            <person name="Bagheri M."/>
            <person name="Makhdoumi A."/>
            <person name="Nikou M.M."/>
            <person name="Fazeli S.A.S."/>
            <person name="Schumann P."/>
            <person name="Sproer C."/>
            <person name="Sanchez-Porro C."/>
            <person name="Ventosa A."/>
        </authorList>
    </citation>
    <scope>NUCLEOTIDE SEQUENCE [LARGE SCALE GENOMIC DNA]</scope>
    <source>
        <strain evidence="3 4">DSM 23996</strain>
    </source>
</reference>
<dbReference type="OrthoDB" id="9182727at2"/>
<evidence type="ECO:0000259" key="2">
    <source>
        <dbReference type="Pfam" id="PF18476"/>
    </source>
</evidence>
<dbReference type="AlphaFoldDB" id="A0A494ZWR8"/>
<feature type="domain" description="PIN like" evidence="2">
    <location>
        <begin position="24"/>
        <end position="260"/>
    </location>
</feature>
<organism evidence="3 4">
    <name type="scientific">Oceanobacillus halophilus</name>
    <dbReference type="NCBI Taxonomy" id="930130"/>
    <lineage>
        <taxon>Bacteria</taxon>
        <taxon>Bacillati</taxon>
        <taxon>Bacillota</taxon>
        <taxon>Bacilli</taxon>
        <taxon>Bacillales</taxon>
        <taxon>Bacillaceae</taxon>
        <taxon>Oceanobacillus</taxon>
    </lineage>
</organism>
<name>A0A494ZWR8_9BACI</name>
<comment type="caution">
    <text evidence="3">The sequence shown here is derived from an EMBL/GenBank/DDBJ whole genome shotgun (WGS) entry which is preliminary data.</text>
</comment>
<protein>
    <recommendedName>
        <fullName evidence="2">PIN like domain-containing protein</fullName>
    </recommendedName>
</protein>
<dbReference type="EMBL" id="RBZP01000024">
    <property type="protein sequence ID" value="RKQ29322.1"/>
    <property type="molecule type" value="Genomic_DNA"/>
</dbReference>